<comment type="caution">
    <text evidence="11">The sequence shown here is derived from an EMBL/GenBank/DDBJ whole genome shotgun (WGS) entry which is preliminary data.</text>
</comment>
<evidence type="ECO:0000256" key="4">
    <source>
        <dbReference type="ARBA" id="ARBA00022692"/>
    </source>
</evidence>
<feature type="transmembrane region" description="Helical" evidence="9">
    <location>
        <begin position="79"/>
        <end position="101"/>
    </location>
</feature>
<reference evidence="11 12" key="1">
    <citation type="submission" date="2019-03" db="EMBL/GenBank/DDBJ databases">
        <title>Genome Sequencing and Assembly of Various Microbes Isolated from Alder Root Nodule.</title>
        <authorList>
            <person name="Swanson E."/>
            <person name="Sevigny J.L."/>
            <person name="Pesce C."/>
            <person name="Davis I."/>
            <person name="Kleiner V."/>
            <person name="Tisa L."/>
        </authorList>
    </citation>
    <scope>NUCLEOTIDE SEQUENCE [LARGE SCALE GENOMIC DNA]</scope>
    <source>
        <strain evidence="11 12">4R-31</strain>
    </source>
</reference>
<dbReference type="GO" id="GO:0004713">
    <property type="term" value="F:protein tyrosine kinase activity"/>
    <property type="evidence" value="ECO:0007669"/>
    <property type="project" value="TreeGrafter"/>
</dbReference>
<dbReference type="PANTHER" id="PTHR32309">
    <property type="entry name" value="TYROSINE-PROTEIN KINASE"/>
    <property type="match status" value="1"/>
</dbReference>
<dbReference type="SUPFAM" id="SSF52540">
    <property type="entry name" value="P-loop containing nucleoside triphosphate hydrolases"/>
    <property type="match status" value="1"/>
</dbReference>
<accession>A0AAX2SDE0</accession>
<gene>
    <name evidence="11" type="ORF">E4P33_08085</name>
</gene>
<evidence type="ECO:0000256" key="6">
    <source>
        <dbReference type="ARBA" id="ARBA00022840"/>
    </source>
</evidence>
<evidence type="ECO:0000256" key="5">
    <source>
        <dbReference type="ARBA" id="ARBA00022741"/>
    </source>
</evidence>
<dbReference type="AlphaFoldDB" id="A0AAX2SDE0"/>
<keyword evidence="5" id="KW-0547">Nucleotide-binding</keyword>
<dbReference type="CDD" id="cd05387">
    <property type="entry name" value="BY-kinase"/>
    <property type="match status" value="1"/>
</dbReference>
<name>A0AAX2SDE0_KOCRH</name>
<dbReference type="InterPro" id="IPR003856">
    <property type="entry name" value="LPS_length_determ_N"/>
</dbReference>
<evidence type="ECO:0000256" key="3">
    <source>
        <dbReference type="ARBA" id="ARBA00022475"/>
    </source>
</evidence>
<comment type="similarity">
    <text evidence="2">Belongs to the CpsC/CapA family.</text>
</comment>
<dbReference type="InterPro" id="IPR005702">
    <property type="entry name" value="Wzc-like_C"/>
</dbReference>
<dbReference type="PANTHER" id="PTHR32309:SF13">
    <property type="entry name" value="FERRIC ENTEROBACTIN TRANSPORT PROTEIN FEPE"/>
    <property type="match status" value="1"/>
</dbReference>
<dbReference type="Proteomes" id="UP000298017">
    <property type="component" value="Unassembled WGS sequence"/>
</dbReference>
<comment type="subcellular location">
    <subcellularLocation>
        <location evidence="1">Cell membrane</location>
        <topology evidence="1">Multi-pass membrane protein</topology>
    </subcellularLocation>
</comment>
<evidence type="ECO:0000259" key="10">
    <source>
        <dbReference type="Pfam" id="PF02706"/>
    </source>
</evidence>
<protein>
    <recommendedName>
        <fullName evidence="10">Polysaccharide chain length determinant N-terminal domain-containing protein</fullName>
    </recommendedName>
</protein>
<dbReference type="GO" id="GO:0005886">
    <property type="term" value="C:plasma membrane"/>
    <property type="evidence" value="ECO:0007669"/>
    <property type="project" value="UniProtKB-SubCell"/>
</dbReference>
<evidence type="ECO:0000256" key="8">
    <source>
        <dbReference type="ARBA" id="ARBA00023136"/>
    </source>
</evidence>
<dbReference type="InterPro" id="IPR050445">
    <property type="entry name" value="Bact_polysacc_biosynth/exp"/>
</dbReference>
<dbReference type="EMBL" id="SPNK01000007">
    <property type="protein sequence ID" value="TFI01013.1"/>
    <property type="molecule type" value="Genomic_DNA"/>
</dbReference>
<evidence type="ECO:0000256" key="9">
    <source>
        <dbReference type="SAM" id="Phobius"/>
    </source>
</evidence>
<keyword evidence="8 9" id="KW-0472">Membrane</keyword>
<evidence type="ECO:0000256" key="2">
    <source>
        <dbReference type="ARBA" id="ARBA00006683"/>
    </source>
</evidence>
<proteinExistence type="inferred from homology"/>
<dbReference type="Pfam" id="PF06564">
    <property type="entry name" value="CBP_BcsQ"/>
    <property type="match status" value="1"/>
</dbReference>
<keyword evidence="4 9" id="KW-0812">Transmembrane</keyword>
<organism evidence="11 12">
    <name type="scientific">Kocuria rhizophila</name>
    <dbReference type="NCBI Taxonomy" id="72000"/>
    <lineage>
        <taxon>Bacteria</taxon>
        <taxon>Bacillati</taxon>
        <taxon>Actinomycetota</taxon>
        <taxon>Actinomycetes</taxon>
        <taxon>Micrococcales</taxon>
        <taxon>Micrococcaceae</taxon>
        <taxon>Kocuria</taxon>
    </lineage>
</organism>
<feature type="transmembrane region" description="Helical" evidence="9">
    <location>
        <begin position="240"/>
        <end position="261"/>
    </location>
</feature>
<evidence type="ECO:0000313" key="12">
    <source>
        <dbReference type="Proteomes" id="UP000298017"/>
    </source>
</evidence>
<dbReference type="InterPro" id="IPR027417">
    <property type="entry name" value="P-loop_NTPase"/>
</dbReference>
<dbReference type="Gene3D" id="3.40.50.300">
    <property type="entry name" value="P-loop containing nucleotide triphosphate hydrolases"/>
    <property type="match status" value="1"/>
</dbReference>
<evidence type="ECO:0000313" key="11">
    <source>
        <dbReference type="EMBL" id="TFI01013.1"/>
    </source>
</evidence>
<dbReference type="Pfam" id="PF02706">
    <property type="entry name" value="Wzz"/>
    <property type="match status" value="1"/>
</dbReference>
<dbReference type="InterPro" id="IPR017746">
    <property type="entry name" value="Cellulose_synthase_operon_BcsQ"/>
</dbReference>
<keyword evidence="12" id="KW-1185">Reference proteome</keyword>
<keyword evidence="7 9" id="KW-1133">Transmembrane helix</keyword>
<keyword evidence="3" id="KW-1003">Cell membrane</keyword>
<sequence length="514" mass="54165">MPIYPPIWVQSHSAETTAAFMDQMARVRLRNITWGETVGLRPIPPGAGQCSGSIRPAVVTRGLGGRMTLRDYVDVLRNWWKAIAALTLVGVLAGVVLALVLPPKYEATSELYVSIPTSDSATELNQAATYLSRELKSYATVATSPYVLEPVRKATGVDKTVAELEEMLDVTNPTATSIIQIDATADSPEEAQIVANGVADQLTEGVGTLSPEVANREGTVQATVLSKAQVPDETTGLPAWSYPLIGLGVGALLGVVLAFVLGSLNSRPRTVEELRRVPGATLAVSVPKLKRLSDARSFEPGALERSASDDAAPHVTALRSRLQQRHASVLPQTDGCAVLVVAGTRAGDGASTVALELARSFVGLGSRVALVDAHLSDRGVTELLEQQNHPGLSDLVEDRAVAQQGVVRLGPGLTFLPAGPPTSRSSDLVCSEPMESLIRDLRSEFDVVILDCPPLSESADAAVLGELSDEILLVAVPGRVSAEQLQTSVDAFRGAPVSLVANKVRASRGRPGLV</sequence>
<evidence type="ECO:0000256" key="7">
    <source>
        <dbReference type="ARBA" id="ARBA00022989"/>
    </source>
</evidence>
<feature type="domain" description="Polysaccharide chain length determinant N-terminal" evidence="10">
    <location>
        <begin position="67"/>
        <end position="151"/>
    </location>
</feature>
<evidence type="ECO:0000256" key="1">
    <source>
        <dbReference type="ARBA" id="ARBA00004651"/>
    </source>
</evidence>
<keyword evidence="6" id="KW-0067">ATP-binding</keyword>